<name>A0A1S2PHL6_9ACTN</name>
<comment type="caution">
    <text evidence="1">The sequence shown here is derived from an EMBL/GenBank/DDBJ whole genome shotgun (WGS) entry which is preliminary data.</text>
</comment>
<accession>A0A1S2PHL6</accession>
<sequence length="102" mass="10808">MGGEFAFTAERLAMSTGTTALLIGDLAQAEAEARHALALLGQRPQEEQSAHVRASAVPDLAHARLLADDVDGVAESNAQDLWISTGRTPRAYLPDDPLTDIV</sequence>
<evidence type="ECO:0000313" key="2">
    <source>
        <dbReference type="Proteomes" id="UP000179935"/>
    </source>
</evidence>
<gene>
    <name evidence="1" type="ORF">BIV24_12140</name>
</gene>
<dbReference type="EMBL" id="MLYP01000032">
    <property type="protein sequence ID" value="OIJ93261.1"/>
    <property type="molecule type" value="Genomic_DNA"/>
</dbReference>
<dbReference type="Proteomes" id="UP000179935">
    <property type="component" value="Unassembled WGS sequence"/>
</dbReference>
<dbReference type="STRING" id="1428652.BIV24_12140"/>
<dbReference type="AlphaFoldDB" id="A0A1S2PHL6"/>
<reference evidence="1 2" key="1">
    <citation type="submission" date="2016-10" db="EMBL/GenBank/DDBJ databases">
        <title>Genome sequence of Streptomyces sp. MUSC 93.</title>
        <authorList>
            <person name="Lee L.-H."/>
            <person name="Ser H.-L."/>
            <person name="Law J.W.-F."/>
        </authorList>
    </citation>
    <scope>NUCLEOTIDE SEQUENCE [LARGE SCALE GENOMIC DNA]</scope>
    <source>
        <strain evidence="1 2">MUSC 93</strain>
    </source>
</reference>
<keyword evidence="2" id="KW-1185">Reference proteome</keyword>
<protein>
    <submittedName>
        <fullName evidence="1">Uncharacterized protein</fullName>
    </submittedName>
</protein>
<proteinExistence type="predicted"/>
<organism evidence="1 2">
    <name type="scientific">Streptomyces colonosanans</name>
    <dbReference type="NCBI Taxonomy" id="1428652"/>
    <lineage>
        <taxon>Bacteria</taxon>
        <taxon>Bacillati</taxon>
        <taxon>Actinomycetota</taxon>
        <taxon>Actinomycetes</taxon>
        <taxon>Kitasatosporales</taxon>
        <taxon>Streptomycetaceae</taxon>
        <taxon>Streptomyces</taxon>
    </lineage>
</organism>
<evidence type="ECO:0000313" key="1">
    <source>
        <dbReference type="EMBL" id="OIJ93261.1"/>
    </source>
</evidence>